<accession>A0A8H3I2X9</accession>
<sequence>MDLIDKGTRIAKEYNQCLQDIADEEQPSRPLNKLEKQGLKEFLSALGEVKKTSKGSVQSVKDWKRVGRAGAQGRRGGKRGRGSKPDKPRKNGNHEEEPDDNGDDDEEEEVEPQIGAPNMKDQLEAAVSGTPLLIRTWYKAISQANAKNMSIDAAQGLLSIAPGIESGSDDEMTDALMDVLTDNLERQVLDAFDNQAIDEIQPSDLHRYFKESRNKTGPLNKLPRVALLQHIVSSIETLKCMLAWNQLEKGRNGKAGVMEQMYEAKCEEEDNVENFASFEKSVRTYHTGCNRFLDAYAELGSVLLLCPRLRLARFADTRLGPKLLEAVGWIAVSAEEFTARENVHREILEYAVIIMEGGESDSKLLKALKDIDNAIEVM</sequence>
<feature type="compositionally biased region" description="Acidic residues" evidence="1">
    <location>
        <begin position="96"/>
        <end position="111"/>
    </location>
</feature>
<evidence type="ECO:0000313" key="3">
    <source>
        <dbReference type="Proteomes" id="UP000663827"/>
    </source>
</evidence>
<comment type="caution">
    <text evidence="2">The sequence shown here is derived from an EMBL/GenBank/DDBJ whole genome shotgun (WGS) entry which is preliminary data.</text>
</comment>
<reference evidence="2" key="1">
    <citation type="submission" date="2021-01" db="EMBL/GenBank/DDBJ databases">
        <authorList>
            <person name="Kaushik A."/>
        </authorList>
    </citation>
    <scope>NUCLEOTIDE SEQUENCE</scope>
    <source>
        <strain evidence="2">AG5</strain>
    </source>
</reference>
<organism evidence="2 3">
    <name type="scientific">Rhizoctonia solani</name>
    <dbReference type="NCBI Taxonomy" id="456999"/>
    <lineage>
        <taxon>Eukaryota</taxon>
        <taxon>Fungi</taxon>
        <taxon>Dikarya</taxon>
        <taxon>Basidiomycota</taxon>
        <taxon>Agaricomycotina</taxon>
        <taxon>Agaricomycetes</taxon>
        <taxon>Cantharellales</taxon>
        <taxon>Ceratobasidiaceae</taxon>
        <taxon>Rhizoctonia</taxon>
    </lineage>
</organism>
<evidence type="ECO:0000256" key="1">
    <source>
        <dbReference type="SAM" id="MobiDB-lite"/>
    </source>
</evidence>
<name>A0A8H3I2X9_9AGAM</name>
<proteinExistence type="predicted"/>
<dbReference type="AlphaFoldDB" id="A0A8H3I2X9"/>
<protein>
    <submittedName>
        <fullName evidence="2">Uncharacterized protein</fullName>
    </submittedName>
</protein>
<gene>
    <name evidence="2" type="ORF">RDB_LOCUS189782</name>
</gene>
<dbReference type="EMBL" id="CAJNJQ010006597">
    <property type="protein sequence ID" value="CAE7232532.1"/>
    <property type="molecule type" value="Genomic_DNA"/>
</dbReference>
<feature type="compositionally biased region" description="Basic and acidic residues" evidence="1">
    <location>
        <begin position="83"/>
        <end position="95"/>
    </location>
</feature>
<feature type="region of interest" description="Disordered" evidence="1">
    <location>
        <begin position="50"/>
        <end position="121"/>
    </location>
</feature>
<evidence type="ECO:0000313" key="2">
    <source>
        <dbReference type="EMBL" id="CAE7232532.1"/>
    </source>
</evidence>
<dbReference type="Proteomes" id="UP000663827">
    <property type="component" value="Unassembled WGS sequence"/>
</dbReference>